<organism evidence="1 2">
    <name type="scientific">Artemisia annua</name>
    <name type="common">Sweet wormwood</name>
    <dbReference type="NCBI Taxonomy" id="35608"/>
    <lineage>
        <taxon>Eukaryota</taxon>
        <taxon>Viridiplantae</taxon>
        <taxon>Streptophyta</taxon>
        <taxon>Embryophyta</taxon>
        <taxon>Tracheophyta</taxon>
        <taxon>Spermatophyta</taxon>
        <taxon>Magnoliopsida</taxon>
        <taxon>eudicotyledons</taxon>
        <taxon>Gunneridae</taxon>
        <taxon>Pentapetalae</taxon>
        <taxon>asterids</taxon>
        <taxon>campanulids</taxon>
        <taxon>Asterales</taxon>
        <taxon>Asteraceae</taxon>
        <taxon>Asteroideae</taxon>
        <taxon>Anthemideae</taxon>
        <taxon>Artemisiinae</taxon>
        <taxon>Artemisia</taxon>
    </lineage>
</organism>
<sequence length="88" mass="10346">MYVTEYPKECEGIFSSEAFVFVKDQIAKARGDITQYQALFEKLQVEKDNLGWREKEVNMKNDIGDVMRRASSVSYSRISDLRMEIQKR</sequence>
<dbReference type="GO" id="GO:0016567">
    <property type="term" value="P:protein ubiquitination"/>
    <property type="evidence" value="ECO:0007669"/>
    <property type="project" value="UniProtKB-UniPathway"/>
</dbReference>
<dbReference type="EMBL" id="PKPP01000360">
    <property type="protein sequence ID" value="PWA93751.1"/>
    <property type="molecule type" value="Genomic_DNA"/>
</dbReference>
<proteinExistence type="predicted"/>
<name>A0A2U1Q6V4_ARTAN</name>
<evidence type="ECO:0000313" key="1">
    <source>
        <dbReference type="EMBL" id="PWA93751.1"/>
    </source>
</evidence>
<dbReference type="OrthoDB" id="10266039at2759"/>
<dbReference type="UniPathway" id="UPA00143"/>
<protein>
    <submittedName>
        <fullName evidence="1">Zinc finger, RING/FYVE/PHD-type</fullName>
    </submittedName>
</protein>
<comment type="caution">
    <text evidence="1">The sequence shown here is derived from an EMBL/GenBank/DDBJ whole genome shotgun (WGS) entry which is preliminary data.</text>
</comment>
<dbReference type="STRING" id="35608.A0A2U1Q6V4"/>
<keyword evidence="2" id="KW-1185">Reference proteome</keyword>
<accession>A0A2U1Q6V4</accession>
<dbReference type="AlphaFoldDB" id="A0A2U1Q6V4"/>
<evidence type="ECO:0000313" key="2">
    <source>
        <dbReference type="Proteomes" id="UP000245207"/>
    </source>
</evidence>
<dbReference type="Proteomes" id="UP000245207">
    <property type="component" value="Unassembled WGS sequence"/>
</dbReference>
<reference evidence="1 2" key="1">
    <citation type="journal article" date="2018" name="Mol. Plant">
        <title>The genome of Artemisia annua provides insight into the evolution of Asteraceae family and artemisinin biosynthesis.</title>
        <authorList>
            <person name="Shen Q."/>
            <person name="Zhang L."/>
            <person name="Liao Z."/>
            <person name="Wang S."/>
            <person name="Yan T."/>
            <person name="Shi P."/>
            <person name="Liu M."/>
            <person name="Fu X."/>
            <person name="Pan Q."/>
            <person name="Wang Y."/>
            <person name="Lv Z."/>
            <person name="Lu X."/>
            <person name="Zhang F."/>
            <person name="Jiang W."/>
            <person name="Ma Y."/>
            <person name="Chen M."/>
            <person name="Hao X."/>
            <person name="Li L."/>
            <person name="Tang Y."/>
            <person name="Lv G."/>
            <person name="Zhou Y."/>
            <person name="Sun X."/>
            <person name="Brodelius P.E."/>
            <person name="Rose J.K.C."/>
            <person name="Tang K."/>
        </authorList>
    </citation>
    <scope>NUCLEOTIDE SEQUENCE [LARGE SCALE GENOMIC DNA]</scope>
    <source>
        <strain evidence="2">cv. Huhao1</strain>
        <tissue evidence="1">Leaf</tissue>
    </source>
</reference>
<gene>
    <name evidence="1" type="ORF">CTI12_AA067920</name>
</gene>